<dbReference type="Proteomes" id="UP000301309">
    <property type="component" value="Unassembled WGS sequence"/>
</dbReference>
<dbReference type="InterPro" id="IPR036397">
    <property type="entry name" value="RNaseH_sf"/>
</dbReference>
<organism evidence="2 3">
    <name type="scientific">Streptomyces violaceusniger</name>
    <dbReference type="NCBI Taxonomy" id="68280"/>
    <lineage>
        <taxon>Bacteria</taxon>
        <taxon>Bacillati</taxon>
        <taxon>Actinomycetota</taxon>
        <taxon>Actinomycetes</taxon>
        <taxon>Kitasatosporales</taxon>
        <taxon>Streptomycetaceae</taxon>
        <taxon>Streptomyces</taxon>
        <taxon>Streptomyces violaceusniger group</taxon>
    </lineage>
</organism>
<evidence type="ECO:0000313" key="3">
    <source>
        <dbReference type="Proteomes" id="UP000301309"/>
    </source>
</evidence>
<dbReference type="InterPro" id="IPR050900">
    <property type="entry name" value="Transposase_IS3/IS150/IS904"/>
</dbReference>
<comment type="caution">
    <text evidence="2">The sequence shown here is derived from an EMBL/GenBank/DDBJ whole genome shotgun (WGS) entry which is preliminary data.</text>
</comment>
<dbReference type="InterPro" id="IPR001584">
    <property type="entry name" value="Integrase_cat-core"/>
</dbReference>
<gene>
    <name evidence="2" type="ORF">SVIO_103060</name>
</gene>
<dbReference type="InterPro" id="IPR012337">
    <property type="entry name" value="RNaseH-like_sf"/>
</dbReference>
<dbReference type="AlphaFoldDB" id="A0A4D4LNQ8"/>
<dbReference type="Gene3D" id="3.30.420.10">
    <property type="entry name" value="Ribonuclease H-like superfamily/Ribonuclease H"/>
    <property type="match status" value="1"/>
</dbReference>
<keyword evidence="3" id="KW-1185">Reference proteome</keyword>
<dbReference type="PANTHER" id="PTHR46889">
    <property type="entry name" value="TRANSPOSASE INSF FOR INSERTION SEQUENCE IS3B-RELATED"/>
    <property type="match status" value="1"/>
</dbReference>
<feature type="domain" description="Integrase catalytic" evidence="1">
    <location>
        <begin position="45"/>
        <end position="218"/>
    </location>
</feature>
<sequence>MRLARENPTWGHRRVQGELARLGYRIAASTVWEILNAAGIDPAPRRPGPTWREFLTAQAEGIIAADFFHIDTALGRRLYALVFLEHDTRRLHITRVTAHPTRDWAVQQARNLTADLGMRIETLRFLLRDRDGKYGEAFDAVFQAEEMEILKSAPQAPRMNAHCERVIGSIRREALDHVLIMNEAHARHVLAAYERHYNERRPHQTRNQLPPDAHEQPVAAHALSTSKVLRTRILGGVINEYRYAA</sequence>
<dbReference type="EMBL" id="BJHW01000002">
    <property type="protein sequence ID" value="GDY59683.1"/>
    <property type="molecule type" value="Genomic_DNA"/>
</dbReference>
<accession>A0A4D4LNQ8</accession>
<evidence type="ECO:0000259" key="1">
    <source>
        <dbReference type="PROSITE" id="PS50994"/>
    </source>
</evidence>
<reference evidence="2 3" key="1">
    <citation type="journal article" date="2020" name="Int. J. Syst. Evol. Microbiol.">
        <title>Reclassification of Streptomyces castelarensis and Streptomyces sporoclivatus as later heterotypic synonyms of Streptomyces antimycoticus.</title>
        <authorList>
            <person name="Komaki H."/>
            <person name="Tamura T."/>
        </authorList>
    </citation>
    <scope>NUCLEOTIDE SEQUENCE [LARGE SCALE GENOMIC DNA]</scope>
    <source>
        <strain evidence="2 3">NBRC 13459</strain>
    </source>
</reference>
<dbReference type="PROSITE" id="PS50994">
    <property type="entry name" value="INTEGRASE"/>
    <property type="match status" value="1"/>
</dbReference>
<proteinExistence type="predicted"/>
<evidence type="ECO:0000313" key="2">
    <source>
        <dbReference type="EMBL" id="GDY59683.1"/>
    </source>
</evidence>
<name>A0A4D4LNQ8_STRVO</name>
<dbReference type="GO" id="GO:0003676">
    <property type="term" value="F:nucleic acid binding"/>
    <property type="evidence" value="ECO:0007669"/>
    <property type="project" value="InterPro"/>
</dbReference>
<dbReference type="Pfam" id="PF13683">
    <property type="entry name" value="rve_3"/>
    <property type="match status" value="1"/>
</dbReference>
<dbReference type="PANTHER" id="PTHR46889:SF4">
    <property type="entry name" value="TRANSPOSASE INSO FOR INSERTION SEQUENCE ELEMENT IS911B-RELATED"/>
    <property type="match status" value="1"/>
</dbReference>
<protein>
    <recommendedName>
        <fullName evidence="1">Integrase catalytic domain-containing protein</fullName>
    </recommendedName>
</protein>
<dbReference type="GO" id="GO:0015074">
    <property type="term" value="P:DNA integration"/>
    <property type="evidence" value="ECO:0007669"/>
    <property type="project" value="InterPro"/>
</dbReference>
<dbReference type="SUPFAM" id="SSF53098">
    <property type="entry name" value="Ribonuclease H-like"/>
    <property type="match status" value="1"/>
</dbReference>